<dbReference type="AlphaFoldDB" id="A0A9P4PDA4"/>
<accession>A0A9P4PDA4</accession>
<evidence type="ECO:0000313" key="2">
    <source>
        <dbReference type="Proteomes" id="UP000799764"/>
    </source>
</evidence>
<keyword evidence="2" id="KW-1185">Reference proteome</keyword>
<reference evidence="1" key="1">
    <citation type="journal article" date="2020" name="Stud. Mycol.">
        <title>101 Dothideomycetes genomes: a test case for predicting lifestyles and emergence of pathogens.</title>
        <authorList>
            <person name="Haridas S."/>
            <person name="Albert R."/>
            <person name="Binder M."/>
            <person name="Bloem J."/>
            <person name="Labutti K."/>
            <person name="Salamov A."/>
            <person name="Andreopoulos B."/>
            <person name="Baker S."/>
            <person name="Barry K."/>
            <person name="Bills G."/>
            <person name="Bluhm B."/>
            <person name="Cannon C."/>
            <person name="Castanera R."/>
            <person name="Culley D."/>
            <person name="Daum C."/>
            <person name="Ezra D."/>
            <person name="Gonzalez J."/>
            <person name="Henrissat B."/>
            <person name="Kuo A."/>
            <person name="Liang C."/>
            <person name="Lipzen A."/>
            <person name="Lutzoni F."/>
            <person name="Magnuson J."/>
            <person name="Mondo S."/>
            <person name="Nolan M."/>
            <person name="Ohm R."/>
            <person name="Pangilinan J."/>
            <person name="Park H.-J."/>
            <person name="Ramirez L."/>
            <person name="Alfaro M."/>
            <person name="Sun H."/>
            <person name="Tritt A."/>
            <person name="Yoshinaga Y."/>
            <person name="Zwiers L.-H."/>
            <person name="Turgeon B."/>
            <person name="Goodwin S."/>
            <person name="Spatafora J."/>
            <person name="Crous P."/>
            <person name="Grigoriev I."/>
        </authorList>
    </citation>
    <scope>NUCLEOTIDE SEQUENCE</scope>
    <source>
        <strain evidence="1">CBS 690.94</strain>
    </source>
</reference>
<organism evidence="1 2">
    <name type="scientific">Karstenula rhodostoma CBS 690.94</name>
    <dbReference type="NCBI Taxonomy" id="1392251"/>
    <lineage>
        <taxon>Eukaryota</taxon>
        <taxon>Fungi</taxon>
        <taxon>Dikarya</taxon>
        <taxon>Ascomycota</taxon>
        <taxon>Pezizomycotina</taxon>
        <taxon>Dothideomycetes</taxon>
        <taxon>Pleosporomycetidae</taxon>
        <taxon>Pleosporales</taxon>
        <taxon>Massarineae</taxon>
        <taxon>Didymosphaeriaceae</taxon>
        <taxon>Karstenula</taxon>
    </lineage>
</organism>
<dbReference type="EMBL" id="MU001505">
    <property type="protein sequence ID" value="KAF2441747.1"/>
    <property type="molecule type" value="Genomic_DNA"/>
</dbReference>
<sequence>MASARLPLHLWWREAFLSAALASQVKLLRVLRSLWFLGISRESGNYMRRAGSPKGASHLSSHYIENAQQQKAQMDGWMCRCCQQL</sequence>
<evidence type="ECO:0000313" key="1">
    <source>
        <dbReference type="EMBL" id="KAF2441747.1"/>
    </source>
</evidence>
<gene>
    <name evidence="1" type="ORF">P171DRAFT_434379</name>
</gene>
<dbReference type="Proteomes" id="UP000799764">
    <property type="component" value="Unassembled WGS sequence"/>
</dbReference>
<comment type="caution">
    <text evidence="1">The sequence shown here is derived from an EMBL/GenBank/DDBJ whole genome shotgun (WGS) entry which is preliminary data.</text>
</comment>
<protein>
    <submittedName>
        <fullName evidence="1">Uncharacterized protein</fullName>
    </submittedName>
</protein>
<proteinExistence type="predicted"/>
<name>A0A9P4PDA4_9PLEO</name>